<dbReference type="PROSITE" id="PS00988">
    <property type="entry name" value="PTPS_2"/>
    <property type="match status" value="1"/>
</dbReference>
<dbReference type="UniPathway" id="UPA00849">
    <property type="reaction ID" value="UER00819"/>
</dbReference>
<comment type="similarity">
    <text evidence="3">Belongs to the PTPS family.</text>
</comment>
<evidence type="ECO:0000313" key="11">
    <source>
        <dbReference type="Proteomes" id="UP000625711"/>
    </source>
</evidence>
<keyword evidence="7" id="KW-0862">Zinc</keyword>
<dbReference type="InterPro" id="IPR022469">
    <property type="entry name" value="PTPS_His_AS"/>
</dbReference>
<evidence type="ECO:0000256" key="7">
    <source>
        <dbReference type="ARBA" id="ARBA00022833"/>
    </source>
</evidence>
<evidence type="ECO:0000256" key="2">
    <source>
        <dbReference type="ARBA" id="ARBA00005126"/>
    </source>
</evidence>
<dbReference type="InterPro" id="IPR038418">
    <property type="entry name" value="6-PTP_synth/QueD_sf"/>
</dbReference>
<evidence type="ECO:0000256" key="8">
    <source>
        <dbReference type="ARBA" id="ARBA00023007"/>
    </source>
</evidence>
<protein>
    <recommendedName>
        <fullName evidence="5">6-pyruvoyl tetrahydrobiopterin synthase</fullName>
        <ecNumber evidence="4">4.2.3.12</ecNumber>
    </recommendedName>
</protein>
<evidence type="ECO:0000256" key="3">
    <source>
        <dbReference type="ARBA" id="ARBA00009164"/>
    </source>
</evidence>
<organism evidence="10 11">
    <name type="scientific">Rhynchophorus ferrugineus</name>
    <name type="common">Red palm weevil</name>
    <name type="synonym">Curculio ferrugineus</name>
    <dbReference type="NCBI Taxonomy" id="354439"/>
    <lineage>
        <taxon>Eukaryota</taxon>
        <taxon>Metazoa</taxon>
        <taxon>Ecdysozoa</taxon>
        <taxon>Arthropoda</taxon>
        <taxon>Hexapoda</taxon>
        <taxon>Insecta</taxon>
        <taxon>Pterygota</taxon>
        <taxon>Neoptera</taxon>
        <taxon>Endopterygota</taxon>
        <taxon>Coleoptera</taxon>
        <taxon>Polyphaga</taxon>
        <taxon>Cucujiformia</taxon>
        <taxon>Curculionidae</taxon>
        <taxon>Dryophthorinae</taxon>
        <taxon>Rhynchophorus</taxon>
    </lineage>
</organism>
<sequence>MGDVKGINPKCYQTRRIMLSACHRLHSPHLSDEENKKVYGKCNHINGHGHNYVVKVTLFGEIDPKTGMLMNLTDLKQYMEEAIMKPMDHKNLDKDIEYFKNVPSTTENVAVYIWQRMKNIMDHPEWLHEVEIYETENNIVSYKGD</sequence>
<dbReference type="PANTHER" id="PTHR12589:SF7">
    <property type="entry name" value="6-PYRUVOYL TETRAHYDROBIOPTERIN SYNTHASE"/>
    <property type="match status" value="1"/>
</dbReference>
<evidence type="ECO:0000313" key="10">
    <source>
        <dbReference type="EMBL" id="KAF7283624.1"/>
    </source>
</evidence>
<comment type="cofactor">
    <cofactor evidence="1">
        <name>Zn(2+)</name>
        <dbReference type="ChEBI" id="CHEBI:29105"/>
    </cofactor>
</comment>
<keyword evidence="6" id="KW-0479">Metal-binding</keyword>
<evidence type="ECO:0000256" key="4">
    <source>
        <dbReference type="ARBA" id="ARBA00013100"/>
    </source>
</evidence>
<comment type="pathway">
    <text evidence="2">Cofactor biosynthesis; tetrahydrobiopterin biosynthesis; tetrahydrobiopterin from 7,8-dihydroneopterin triphosphate: step 1/3.</text>
</comment>
<keyword evidence="9" id="KW-0456">Lyase</keyword>
<dbReference type="EMBL" id="JAACXV010000094">
    <property type="protein sequence ID" value="KAF7283624.1"/>
    <property type="molecule type" value="Genomic_DNA"/>
</dbReference>
<dbReference type="CDD" id="cd00470">
    <property type="entry name" value="PTPS"/>
    <property type="match status" value="1"/>
</dbReference>
<dbReference type="AlphaFoldDB" id="A0A834IP42"/>
<gene>
    <name evidence="10" type="ORF">GWI33_023262</name>
</gene>
<proteinExistence type="inferred from homology"/>
<evidence type="ECO:0000256" key="6">
    <source>
        <dbReference type="ARBA" id="ARBA00022723"/>
    </source>
</evidence>
<dbReference type="Proteomes" id="UP000625711">
    <property type="component" value="Unassembled WGS sequence"/>
</dbReference>
<dbReference type="InterPro" id="IPR007115">
    <property type="entry name" value="6-PTP_synth/QueD"/>
</dbReference>
<keyword evidence="11" id="KW-1185">Reference proteome</keyword>
<dbReference type="GO" id="GO:0003874">
    <property type="term" value="F:6-pyruvoyltetrahydropterin synthase activity"/>
    <property type="evidence" value="ECO:0007669"/>
    <property type="project" value="UniProtKB-EC"/>
</dbReference>
<reference evidence="10" key="1">
    <citation type="submission" date="2020-08" db="EMBL/GenBank/DDBJ databases">
        <title>Genome sequencing and assembly of the red palm weevil Rhynchophorus ferrugineus.</title>
        <authorList>
            <person name="Dias G.B."/>
            <person name="Bergman C.M."/>
            <person name="Manee M."/>
        </authorList>
    </citation>
    <scope>NUCLEOTIDE SEQUENCE</scope>
    <source>
        <strain evidence="10">AA-2017</strain>
        <tissue evidence="10">Whole larva</tissue>
    </source>
</reference>
<dbReference type="SUPFAM" id="SSF55620">
    <property type="entry name" value="Tetrahydrobiopterin biosynthesis enzymes-like"/>
    <property type="match status" value="1"/>
</dbReference>
<dbReference type="FunFam" id="3.30.479.10:FF:000003">
    <property type="entry name" value="6-pyruvoyl tetrahydrobiopterin synthase"/>
    <property type="match status" value="1"/>
</dbReference>
<dbReference type="GO" id="GO:0006729">
    <property type="term" value="P:tetrahydrobiopterin biosynthetic process"/>
    <property type="evidence" value="ECO:0007669"/>
    <property type="project" value="UniProtKB-UniPathway"/>
</dbReference>
<evidence type="ECO:0000256" key="9">
    <source>
        <dbReference type="ARBA" id="ARBA00023239"/>
    </source>
</evidence>
<dbReference type="Gene3D" id="3.30.479.10">
    <property type="entry name" value="6-pyruvoyl tetrahydropterin synthase/QueD"/>
    <property type="match status" value="1"/>
</dbReference>
<comment type="caution">
    <text evidence="10">The sequence shown here is derived from an EMBL/GenBank/DDBJ whole genome shotgun (WGS) entry which is preliminary data.</text>
</comment>
<dbReference type="EC" id="4.2.3.12" evidence="4"/>
<name>A0A834IP42_RHYFE</name>
<accession>A0A834IP42</accession>
<evidence type="ECO:0000256" key="5">
    <source>
        <dbReference type="ARBA" id="ARBA00015587"/>
    </source>
</evidence>
<evidence type="ECO:0000256" key="1">
    <source>
        <dbReference type="ARBA" id="ARBA00001947"/>
    </source>
</evidence>
<keyword evidence="8" id="KW-0783">Tetrahydrobiopterin biosynthesis</keyword>
<dbReference type="GO" id="GO:0046872">
    <property type="term" value="F:metal ion binding"/>
    <property type="evidence" value="ECO:0007669"/>
    <property type="project" value="UniProtKB-KW"/>
</dbReference>
<dbReference type="NCBIfam" id="TIGR00039">
    <property type="entry name" value="6PTHBS"/>
    <property type="match status" value="1"/>
</dbReference>
<dbReference type="GO" id="GO:0005739">
    <property type="term" value="C:mitochondrion"/>
    <property type="evidence" value="ECO:0007669"/>
    <property type="project" value="TreeGrafter"/>
</dbReference>
<dbReference type="PANTHER" id="PTHR12589">
    <property type="entry name" value="PYRUVOYL TETRAHYDROBIOPTERIN SYNTHASE"/>
    <property type="match status" value="1"/>
</dbReference>
<dbReference type="Pfam" id="PF01242">
    <property type="entry name" value="PTPS"/>
    <property type="match status" value="1"/>
</dbReference>
<dbReference type="OrthoDB" id="14045at2759"/>